<comment type="caution">
    <text evidence="1">The sequence shown here is derived from an EMBL/GenBank/DDBJ whole genome shotgun (WGS) entry which is preliminary data.</text>
</comment>
<protein>
    <submittedName>
        <fullName evidence="1">Uncharacterized protein</fullName>
    </submittedName>
</protein>
<organism evidence="1 2">
    <name type="scientific">Leucogyrophana mollusca</name>
    <dbReference type="NCBI Taxonomy" id="85980"/>
    <lineage>
        <taxon>Eukaryota</taxon>
        <taxon>Fungi</taxon>
        <taxon>Dikarya</taxon>
        <taxon>Basidiomycota</taxon>
        <taxon>Agaricomycotina</taxon>
        <taxon>Agaricomycetes</taxon>
        <taxon>Agaricomycetidae</taxon>
        <taxon>Boletales</taxon>
        <taxon>Boletales incertae sedis</taxon>
        <taxon>Leucogyrophana</taxon>
    </lineage>
</organism>
<reference evidence="1" key="1">
    <citation type="journal article" date="2021" name="New Phytol.">
        <title>Evolutionary innovations through gain and loss of genes in the ectomycorrhizal Boletales.</title>
        <authorList>
            <person name="Wu G."/>
            <person name="Miyauchi S."/>
            <person name="Morin E."/>
            <person name="Kuo A."/>
            <person name="Drula E."/>
            <person name="Varga T."/>
            <person name="Kohler A."/>
            <person name="Feng B."/>
            <person name="Cao Y."/>
            <person name="Lipzen A."/>
            <person name="Daum C."/>
            <person name="Hundley H."/>
            <person name="Pangilinan J."/>
            <person name="Johnson J."/>
            <person name="Barry K."/>
            <person name="LaButti K."/>
            <person name="Ng V."/>
            <person name="Ahrendt S."/>
            <person name="Min B."/>
            <person name="Choi I.G."/>
            <person name="Park H."/>
            <person name="Plett J.M."/>
            <person name="Magnuson J."/>
            <person name="Spatafora J.W."/>
            <person name="Nagy L.G."/>
            <person name="Henrissat B."/>
            <person name="Grigoriev I.V."/>
            <person name="Yang Z.L."/>
            <person name="Xu J."/>
            <person name="Martin F.M."/>
        </authorList>
    </citation>
    <scope>NUCLEOTIDE SEQUENCE</scope>
    <source>
        <strain evidence="1">KUC20120723A-06</strain>
    </source>
</reference>
<keyword evidence="2" id="KW-1185">Reference proteome</keyword>
<feature type="non-terminal residue" evidence="1">
    <location>
        <position position="211"/>
    </location>
</feature>
<evidence type="ECO:0000313" key="2">
    <source>
        <dbReference type="Proteomes" id="UP000790709"/>
    </source>
</evidence>
<evidence type="ECO:0000313" key="1">
    <source>
        <dbReference type="EMBL" id="KAH7931130.1"/>
    </source>
</evidence>
<name>A0ACB8C0T8_9AGAM</name>
<proteinExistence type="predicted"/>
<dbReference type="EMBL" id="MU266328">
    <property type="protein sequence ID" value="KAH7931130.1"/>
    <property type="molecule type" value="Genomic_DNA"/>
</dbReference>
<gene>
    <name evidence="1" type="ORF">BV22DRAFT_1027886</name>
</gene>
<sequence>MLPLYPSLILVFLPLITAQHIHDAKVGSADKNLVFSTDSTVSDVYIQQQGDKHPFAHSPCEDCPEVSQSDSLSPVNANFPAHTVNLNDTSPSLPSGTTPPLSLTAESERETVRKIIIGGLGKHATTTSSPQLRTSTYRRPVLSKCGASIVSTVQSFLSRFNLCDAWWCSTDGLDSVAVAFSTLSTSDDAIRAFRLGCAGMTILLGMIFSAI</sequence>
<dbReference type="Proteomes" id="UP000790709">
    <property type="component" value="Unassembled WGS sequence"/>
</dbReference>
<accession>A0ACB8C0T8</accession>